<organism evidence="2 3">
    <name type="scientific">Ecytonucleospora hepatopenaei</name>
    <dbReference type="NCBI Taxonomy" id="646526"/>
    <lineage>
        <taxon>Eukaryota</taxon>
        <taxon>Fungi</taxon>
        <taxon>Fungi incertae sedis</taxon>
        <taxon>Microsporidia</taxon>
        <taxon>Enterocytozoonidae</taxon>
        <taxon>Ecytonucleospora</taxon>
    </lineage>
</organism>
<dbReference type="GO" id="GO:0005524">
    <property type="term" value="F:ATP binding"/>
    <property type="evidence" value="ECO:0007669"/>
    <property type="project" value="InterPro"/>
</dbReference>
<dbReference type="PANTHER" id="PTHR13902">
    <property type="entry name" value="SERINE/THREONINE-PROTEIN KINASE WNK WITH NO LYSINE -RELATED"/>
    <property type="match status" value="1"/>
</dbReference>
<dbReference type="InterPro" id="IPR011009">
    <property type="entry name" value="Kinase-like_dom_sf"/>
</dbReference>
<dbReference type="InterPro" id="IPR008271">
    <property type="entry name" value="Ser/Thr_kinase_AS"/>
</dbReference>
<name>A0A1W0E3B9_9MICR</name>
<dbReference type="EMBL" id="MNPJ01000026">
    <property type="protein sequence ID" value="OQS53737.1"/>
    <property type="molecule type" value="Genomic_DNA"/>
</dbReference>
<dbReference type="PROSITE" id="PS00108">
    <property type="entry name" value="PROTEIN_KINASE_ST"/>
    <property type="match status" value="1"/>
</dbReference>
<dbReference type="Proteomes" id="UP000192758">
    <property type="component" value="Unassembled WGS sequence"/>
</dbReference>
<dbReference type="InterPro" id="IPR000719">
    <property type="entry name" value="Prot_kinase_dom"/>
</dbReference>
<dbReference type="SMART" id="SM00220">
    <property type="entry name" value="S_TKc"/>
    <property type="match status" value="1"/>
</dbReference>
<keyword evidence="3" id="KW-1185">Reference proteome</keyword>
<dbReference type="Gene3D" id="3.30.200.20">
    <property type="entry name" value="Phosphorylase Kinase, domain 1"/>
    <property type="match status" value="1"/>
</dbReference>
<accession>A0A1W0E3B9</accession>
<dbReference type="Pfam" id="PF00069">
    <property type="entry name" value="Pkinase"/>
    <property type="match status" value="1"/>
</dbReference>
<dbReference type="InterPro" id="IPR050588">
    <property type="entry name" value="WNK_Ser-Thr_kinase"/>
</dbReference>
<dbReference type="PROSITE" id="PS50011">
    <property type="entry name" value="PROTEIN_KINASE_DOM"/>
    <property type="match status" value="1"/>
</dbReference>
<dbReference type="VEuPathDB" id="MicrosporidiaDB:EHP00_757"/>
<gene>
    <name evidence="2" type="primary">pkpA</name>
    <name evidence="2" type="ORF">EHP00_757</name>
</gene>
<dbReference type="STRING" id="646526.A0A1W0E3B9"/>
<sequence length="663" mass="76942">MNERYKKTNIVLGEGSYKTVTKANDIEEGKEVAYNEVKLKKYEQEHQGVSSINKEISVLKNIHHPNIIQILNYWCHEDNFIFITELMTGGTLKDYITKNGKCSDKLVKKWGKQIIDGISYLHKQNIIHRDIKAENIFVNASHGEIKIGDLGNTKEKQNKSYTMVGTLNFMSREIFEGEGYDELVDIYAFGMTLIQMSTGRMPYSECVDAADIKKHVLSGIPPQALNYIENRCLRNLILKCICTPLNRINAEQCNKHHFFSEKEECVKCMPNKVCLLFPLGENKGIQLSMFSFKNNKISFQIQLTEKKSGENFRFIKFDYDCENDSVEKICDELQNENVFDKDKLSIFRELLDTGIKKAFKKLHKNEIGNGFFKVGEDDDVQQEMIIENIEESKKPGVIVEDVETNKVIYKSDNNQNEEEDFGSNTIEIMNEIENEMQMKNKKVFMKNASKQIKNSSENFIYEENLVDSEIEKAATIYKQYMLRESSETLRSNESLNLDISEAYALTKKKYETNHPIEEFALDVCKITQREPENAKIWCKIFKEENISCTDDLKILAPEDWGKMNLTVFAIRTMQNMLYGHNGAKHFKPIRKVIDCAYSCPIEEYVSLVCKEYDKLEFEKGWVEIMKSQDINRYGELKELTDSDIIRFKTEFKLSLLGLTILCY</sequence>
<protein>
    <submittedName>
        <fullName evidence="2">PkpA</fullName>
    </submittedName>
</protein>
<comment type="caution">
    <text evidence="2">The sequence shown here is derived from an EMBL/GenBank/DDBJ whole genome shotgun (WGS) entry which is preliminary data.</text>
</comment>
<evidence type="ECO:0000259" key="1">
    <source>
        <dbReference type="PROSITE" id="PS50011"/>
    </source>
</evidence>
<dbReference type="OrthoDB" id="4062651at2759"/>
<evidence type="ECO:0000313" key="2">
    <source>
        <dbReference type="EMBL" id="OQS53737.1"/>
    </source>
</evidence>
<dbReference type="Gene3D" id="1.10.510.10">
    <property type="entry name" value="Transferase(Phosphotransferase) domain 1"/>
    <property type="match status" value="1"/>
</dbReference>
<reference evidence="2 3" key="1">
    <citation type="journal article" date="2017" name="Environ. Microbiol.">
        <title>Decay of the glycolytic pathway and adaptation to intranuclear parasitism within Enterocytozoonidae microsporidia.</title>
        <authorList>
            <person name="Wiredu Boakye D."/>
            <person name="Jaroenlak P."/>
            <person name="Prachumwat A."/>
            <person name="Williams T.A."/>
            <person name="Bateman K.S."/>
            <person name="Itsathitphaisarn O."/>
            <person name="Sritunyalucksana K."/>
            <person name="Paszkiewicz K.H."/>
            <person name="Moore K.A."/>
            <person name="Stentiford G.D."/>
            <person name="Williams B.A."/>
        </authorList>
    </citation>
    <scope>NUCLEOTIDE SEQUENCE [LARGE SCALE GENOMIC DNA]</scope>
    <source>
        <strain evidence="2 3">TH1</strain>
    </source>
</reference>
<proteinExistence type="predicted"/>
<evidence type="ECO:0000313" key="3">
    <source>
        <dbReference type="Proteomes" id="UP000192758"/>
    </source>
</evidence>
<feature type="domain" description="Protein kinase" evidence="1">
    <location>
        <begin position="6"/>
        <end position="259"/>
    </location>
</feature>
<dbReference type="SUPFAM" id="SSF56112">
    <property type="entry name" value="Protein kinase-like (PK-like)"/>
    <property type="match status" value="1"/>
</dbReference>
<dbReference type="AlphaFoldDB" id="A0A1W0E3B9"/>
<dbReference type="GO" id="GO:0004672">
    <property type="term" value="F:protein kinase activity"/>
    <property type="evidence" value="ECO:0007669"/>
    <property type="project" value="InterPro"/>
</dbReference>